<gene>
    <name evidence="2" type="ORF">GCM10010910_01200</name>
</gene>
<dbReference type="EMBL" id="BMMQ01000001">
    <property type="protein sequence ID" value="GGO59087.1"/>
    <property type="molecule type" value="Genomic_DNA"/>
</dbReference>
<evidence type="ECO:0000313" key="3">
    <source>
        <dbReference type="Proteomes" id="UP000638043"/>
    </source>
</evidence>
<organism evidence="2 3">
    <name type="scientific">Microbacterium nanhaiense</name>
    <dbReference type="NCBI Taxonomy" id="1301026"/>
    <lineage>
        <taxon>Bacteria</taxon>
        <taxon>Bacillati</taxon>
        <taxon>Actinomycetota</taxon>
        <taxon>Actinomycetes</taxon>
        <taxon>Micrococcales</taxon>
        <taxon>Microbacteriaceae</taxon>
        <taxon>Microbacterium</taxon>
    </lineage>
</organism>
<dbReference type="RefSeq" id="WP_188699400.1">
    <property type="nucleotide sequence ID" value="NZ_BMMQ01000001.1"/>
</dbReference>
<sequence length="147" mass="16428">MTEKYPVEKLDEYEDDGTMPGNVQELRDAVVGHRIVRAGNATRTTTYASGYSYTSKVFEIELDNGKTVQLAQGGDCCAFTELESFLLNVDQIDHVITGIGTTGRYTKWHIYADMGDVLELNVGWSPGNPFYYGYGFYINVEDANADR</sequence>
<proteinExistence type="predicted"/>
<keyword evidence="3" id="KW-1185">Reference proteome</keyword>
<reference evidence="3" key="1">
    <citation type="journal article" date="2019" name="Int. J. Syst. Evol. Microbiol.">
        <title>The Global Catalogue of Microorganisms (GCM) 10K type strain sequencing project: providing services to taxonomists for standard genome sequencing and annotation.</title>
        <authorList>
            <consortium name="The Broad Institute Genomics Platform"/>
            <consortium name="The Broad Institute Genome Sequencing Center for Infectious Disease"/>
            <person name="Wu L."/>
            <person name="Ma J."/>
        </authorList>
    </citation>
    <scope>NUCLEOTIDE SEQUENCE [LARGE SCALE GENOMIC DNA]</scope>
    <source>
        <strain evidence="3">CGMCC 4.7181</strain>
    </source>
</reference>
<protein>
    <recommendedName>
        <fullName evidence="1">DUF7448 domain-containing protein</fullName>
    </recommendedName>
</protein>
<evidence type="ECO:0000259" key="1">
    <source>
        <dbReference type="Pfam" id="PF24240"/>
    </source>
</evidence>
<accession>A0ABQ2MW55</accession>
<dbReference type="InterPro" id="IPR055871">
    <property type="entry name" value="DUF7448"/>
</dbReference>
<dbReference type="Proteomes" id="UP000638043">
    <property type="component" value="Unassembled WGS sequence"/>
</dbReference>
<comment type="caution">
    <text evidence="2">The sequence shown here is derived from an EMBL/GenBank/DDBJ whole genome shotgun (WGS) entry which is preliminary data.</text>
</comment>
<evidence type="ECO:0000313" key="2">
    <source>
        <dbReference type="EMBL" id="GGO59087.1"/>
    </source>
</evidence>
<feature type="domain" description="DUF7448" evidence="1">
    <location>
        <begin position="29"/>
        <end position="137"/>
    </location>
</feature>
<name>A0ABQ2MW55_9MICO</name>
<dbReference type="Pfam" id="PF24240">
    <property type="entry name" value="DUF7448"/>
    <property type="match status" value="1"/>
</dbReference>